<dbReference type="EMBL" id="CM056741">
    <property type="protein sequence ID" value="KAJ8684994.1"/>
    <property type="molecule type" value="Genomic_DNA"/>
</dbReference>
<sequence>MASNNSLDDLLSSPTAFPHGLMQFSQHSHHTSIPNNLGFTGFNLHSSPNLTELQPLSQHYPTLPRVGESPVPYNQSTHSLSSTSCIDTPKTSYATRCDGLKRVRLDLEGSESNSLQTEPSGLPIQITDIDSNPLQSKPSSSTIPVVPNEVVAVKPRETTFVYYCIMQLGYYGQLILDAYDLYDRTGDDTHFHCYRQDIADCVINQAMAANPEIHRDRFGMLRDCIGEGLPREKLHLSDYFEPNPKGGNSGGFLKVSYDRNNRIKNKIKKLKAALDGHSTNVPKNDGASTTHLQTLKGLTNGSVDSCQIWSRLRLFRDGYFKKKNIEEIVQEIIALQSEDGYKLMCLEFMSQHKDKIDDFNAKWFALSRDIVALTTKKSKTRRDLIFQNCWATWKNAPPEVSAFFFIPLVCNGSKLGNKVKREDTAELFVHWIEVKDDKEMLNDVKLSQMTLMKKYEECTGGLTPRVVLCRSSGDIKKAFVVVSSQAIFEFKDPLEAVKTCFQCFWEFPVSRCFGNISSHLWIFLETQVFGIARRVIPPVIKTLLTDMKQR</sequence>
<keyword evidence="2" id="KW-1185">Reference proteome</keyword>
<name>A0ACC2PQX7_9HYME</name>
<evidence type="ECO:0000313" key="2">
    <source>
        <dbReference type="Proteomes" id="UP001239111"/>
    </source>
</evidence>
<organism evidence="1 2">
    <name type="scientific">Eretmocerus hayati</name>
    <dbReference type="NCBI Taxonomy" id="131215"/>
    <lineage>
        <taxon>Eukaryota</taxon>
        <taxon>Metazoa</taxon>
        <taxon>Ecdysozoa</taxon>
        <taxon>Arthropoda</taxon>
        <taxon>Hexapoda</taxon>
        <taxon>Insecta</taxon>
        <taxon>Pterygota</taxon>
        <taxon>Neoptera</taxon>
        <taxon>Endopterygota</taxon>
        <taxon>Hymenoptera</taxon>
        <taxon>Apocrita</taxon>
        <taxon>Proctotrupomorpha</taxon>
        <taxon>Chalcidoidea</taxon>
        <taxon>Aphelinidae</taxon>
        <taxon>Aphelininae</taxon>
        <taxon>Eretmocerus</taxon>
    </lineage>
</organism>
<reference evidence="1" key="1">
    <citation type="submission" date="2023-04" db="EMBL/GenBank/DDBJ databases">
        <title>A chromosome-level genome assembly of the parasitoid wasp Eretmocerus hayati.</title>
        <authorList>
            <person name="Zhong Y."/>
            <person name="Liu S."/>
            <person name="Liu Y."/>
        </authorList>
    </citation>
    <scope>NUCLEOTIDE SEQUENCE</scope>
    <source>
        <strain evidence="1">ZJU_SS_LIU_2023</strain>
    </source>
</reference>
<comment type="caution">
    <text evidence="1">The sequence shown here is derived from an EMBL/GenBank/DDBJ whole genome shotgun (WGS) entry which is preliminary data.</text>
</comment>
<gene>
    <name evidence="1" type="ORF">QAD02_020787</name>
</gene>
<dbReference type="Proteomes" id="UP001239111">
    <property type="component" value="Chromosome 1"/>
</dbReference>
<protein>
    <submittedName>
        <fullName evidence="1">Uncharacterized protein</fullName>
    </submittedName>
</protein>
<evidence type="ECO:0000313" key="1">
    <source>
        <dbReference type="EMBL" id="KAJ8684994.1"/>
    </source>
</evidence>
<proteinExistence type="predicted"/>
<accession>A0ACC2PQX7</accession>